<keyword evidence="3" id="KW-1185">Reference proteome</keyword>
<dbReference type="Proteomes" id="UP000479132">
    <property type="component" value="Unassembled WGS sequence"/>
</dbReference>
<proteinExistence type="predicted"/>
<keyword evidence="1" id="KW-0812">Transmembrane</keyword>
<evidence type="ECO:0000256" key="1">
    <source>
        <dbReference type="SAM" id="Phobius"/>
    </source>
</evidence>
<feature type="transmembrane region" description="Helical" evidence="1">
    <location>
        <begin position="12"/>
        <end position="33"/>
    </location>
</feature>
<sequence>MSEHSLTSRSKFGLLFLFAFIGSPILYASYLNFQIDETMIGAMLIVLFVCWALVILLLTGFKIKISDTAIEREGLIEPSVIEYSDVEAIHFGSTWSDFHLEAGDTKLFISEGFENQEDIIQNVVSKIRSVKSFDSIECTGTSEEIEKFTDAHSTGNHTDK</sequence>
<organism evidence="2 3">
    <name type="scientific">Fodinibius halophilus</name>
    <dbReference type="NCBI Taxonomy" id="1736908"/>
    <lineage>
        <taxon>Bacteria</taxon>
        <taxon>Pseudomonadati</taxon>
        <taxon>Balneolota</taxon>
        <taxon>Balneolia</taxon>
        <taxon>Balneolales</taxon>
        <taxon>Balneolaceae</taxon>
        <taxon>Fodinibius</taxon>
    </lineage>
</organism>
<name>A0A6M1SY54_9BACT</name>
<accession>A0A6M1SY54</accession>
<comment type="caution">
    <text evidence="2">The sequence shown here is derived from an EMBL/GenBank/DDBJ whole genome shotgun (WGS) entry which is preliminary data.</text>
</comment>
<evidence type="ECO:0000313" key="2">
    <source>
        <dbReference type="EMBL" id="NGP88828.1"/>
    </source>
</evidence>
<dbReference type="RefSeq" id="WP_165268943.1">
    <property type="nucleotide sequence ID" value="NZ_JAALLS010000012.1"/>
</dbReference>
<keyword evidence="1" id="KW-1133">Transmembrane helix</keyword>
<reference evidence="2 3" key="1">
    <citation type="submission" date="2020-02" db="EMBL/GenBank/DDBJ databases">
        <title>Aliifodinibius halophilus 2W32, complete genome.</title>
        <authorList>
            <person name="Li Y."/>
            <person name="Wu S."/>
        </authorList>
    </citation>
    <scope>NUCLEOTIDE SEQUENCE [LARGE SCALE GENOMIC DNA]</scope>
    <source>
        <strain evidence="2 3">2W32</strain>
    </source>
</reference>
<feature type="transmembrane region" description="Helical" evidence="1">
    <location>
        <begin position="39"/>
        <end position="58"/>
    </location>
</feature>
<dbReference type="AlphaFoldDB" id="A0A6M1SY54"/>
<dbReference type="EMBL" id="JAALLS010000012">
    <property type="protein sequence ID" value="NGP88828.1"/>
    <property type="molecule type" value="Genomic_DNA"/>
</dbReference>
<gene>
    <name evidence="2" type="ORF">G3569_10705</name>
</gene>
<keyword evidence="1" id="KW-0472">Membrane</keyword>
<protein>
    <submittedName>
        <fullName evidence="2">Uncharacterized protein</fullName>
    </submittedName>
</protein>
<evidence type="ECO:0000313" key="3">
    <source>
        <dbReference type="Proteomes" id="UP000479132"/>
    </source>
</evidence>